<evidence type="ECO:0000313" key="6">
    <source>
        <dbReference type="EMBL" id="ORI98159.1"/>
    </source>
</evidence>
<dbReference type="InterPro" id="IPR005234">
    <property type="entry name" value="ScpB_csome_segregation"/>
</dbReference>
<dbReference type="PIRSF" id="PIRSF019345">
    <property type="entry name" value="ScpB"/>
    <property type="match status" value="1"/>
</dbReference>
<keyword evidence="4 5" id="KW-0131">Cell cycle</keyword>
<dbReference type="EMBL" id="MPLS01000008">
    <property type="protein sequence ID" value="ORI98159.1"/>
    <property type="molecule type" value="Genomic_DNA"/>
</dbReference>
<organism evidence="6 7">
    <name type="scientific">Leuconostoc pseudomesenteroides</name>
    <dbReference type="NCBI Taxonomy" id="33968"/>
    <lineage>
        <taxon>Bacteria</taxon>
        <taxon>Bacillati</taxon>
        <taxon>Bacillota</taxon>
        <taxon>Bacilli</taxon>
        <taxon>Lactobacillales</taxon>
        <taxon>Lactobacillaceae</taxon>
        <taxon>Leuconostoc</taxon>
    </lineage>
</organism>
<dbReference type="Pfam" id="PF04079">
    <property type="entry name" value="SMC_ScpB"/>
    <property type="match status" value="1"/>
</dbReference>
<dbReference type="GO" id="GO:0005737">
    <property type="term" value="C:cytoplasm"/>
    <property type="evidence" value="ECO:0007669"/>
    <property type="project" value="UniProtKB-SubCell"/>
</dbReference>
<dbReference type="InterPro" id="IPR036388">
    <property type="entry name" value="WH-like_DNA-bd_sf"/>
</dbReference>
<dbReference type="SUPFAM" id="SSF46785">
    <property type="entry name" value="Winged helix' DNA-binding domain"/>
    <property type="match status" value="2"/>
</dbReference>
<dbReference type="GO" id="GO:0051301">
    <property type="term" value="P:cell division"/>
    <property type="evidence" value="ECO:0007669"/>
    <property type="project" value="UniProtKB-KW"/>
</dbReference>
<dbReference type="Gene3D" id="1.10.10.10">
    <property type="entry name" value="Winged helix-like DNA-binding domain superfamily/Winged helix DNA-binding domain"/>
    <property type="match status" value="2"/>
</dbReference>
<sequence>MNNLSQIEALLFVAGDEGISLPDLVTMTGFEQTAVMGIIDDLAAKYDNDLSCALEIRETDGNYRLVTKLMLGTVVKQYFESPTNATLSHAQLETLVIVAYRQPITRIEIDQIRGVRSSGTLQKLAMRHLITEVGRKEEPGRPILYGTTVDFLDYFGLKTIQDLPPLPDLDSLDINDDAEGELFANPFAVEPERK</sequence>
<evidence type="ECO:0000256" key="2">
    <source>
        <dbReference type="ARBA" id="ARBA00022618"/>
    </source>
</evidence>
<dbReference type="AlphaFoldDB" id="A0A1X0VEY8"/>
<reference evidence="6 7" key="1">
    <citation type="journal article" date="2017" name="Front. Microbiol.">
        <title>Genomic Characterization of Dairy Associated Leuconostoc Species and Diversity of Leuconostocs in Undefined Mixed Mesophilic Starter Cultures.</title>
        <authorList>
            <person name="Frantzen C.A."/>
            <person name="Kot W."/>
            <person name="Pedersen T.B."/>
            <person name="Ardo Y.M."/>
            <person name="Broadbent J.R."/>
            <person name="Neve H."/>
            <person name="Hansen L.H."/>
            <person name="Dal Bello F."/>
            <person name="Ostlie H.M."/>
            <person name="Kleppen H.P."/>
            <person name="Vogensen F.K."/>
            <person name="Holo H."/>
        </authorList>
    </citation>
    <scope>NUCLEOTIDE SEQUENCE [LARGE SCALE GENOMIC DNA]</scope>
    <source>
        <strain evidence="6 7">LMGCF08</strain>
    </source>
</reference>
<dbReference type="PANTHER" id="PTHR34298">
    <property type="entry name" value="SEGREGATION AND CONDENSATION PROTEIN B"/>
    <property type="match status" value="1"/>
</dbReference>
<evidence type="ECO:0000256" key="4">
    <source>
        <dbReference type="ARBA" id="ARBA00023306"/>
    </source>
</evidence>
<keyword evidence="1 5" id="KW-0963">Cytoplasm</keyword>
<dbReference type="RefSeq" id="WP_080519207.1">
    <property type="nucleotide sequence ID" value="NZ_MPLS01000008.1"/>
</dbReference>
<dbReference type="GO" id="GO:0006260">
    <property type="term" value="P:DNA replication"/>
    <property type="evidence" value="ECO:0007669"/>
    <property type="project" value="UniProtKB-UniRule"/>
</dbReference>
<evidence type="ECO:0000256" key="1">
    <source>
        <dbReference type="ARBA" id="ARBA00022490"/>
    </source>
</evidence>
<protein>
    <recommendedName>
        <fullName evidence="5">Segregation and condensation protein B</fullName>
    </recommendedName>
</protein>
<name>A0A1X0VEY8_LEUPS</name>
<comment type="similarity">
    <text evidence="5">Belongs to the ScpB family.</text>
</comment>
<evidence type="ECO:0000256" key="3">
    <source>
        <dbReference type="ARBA" id="ARBA00022829"/>
    </source>
</evidence>
<dbReference type="NCBIfam" id="TIGR00281">
    <property type="entry name" value="SMC-Scp complex subunit ScpB"/>
    <property type="match status" value="1"/>
</dbReference>
<proteinExistence type="inferred from homology"/>
<comment type="subunit">
    <text evidence="5">Homodimer. Homodimerization may be required to stabilize the binding of ScpA to the Smc head domains. Component of a cohesin-like complex composed of ScpA, ScpB and the Smc homodimer, in which ScpA and ScpB bind to the head domain of Smc. The presence of the three proteins is required for the association of the complex with DNA.</text>
</comment>
<accession>A0A1X0VEY8</accession>
<dbReference type="STRING" id="33968.BMS77_05140"/>
<dbReference type="HAMAP" id="MF_01804">
    <property type="entry name" value="ScpB"/>
    <property type="match status" value="1"/>
</dbReference>
<comment type="function">
    <text evidence="5">Participates in chromosomal partition during cell division. May act via the formation of a condensin-like complex containing Smc and ScpA that pull DNA away from mid-cell into both cell halves.</text>
</comment>
<dbReference type="GO" id="GO:0051304">
    <property type="term" value="P:chromosome separation"/>
    <property type="evidence" value="ECO:0007669"/>
    <property type="project" value="InterPro"/>
</dbReference>
<dbReference type="Proteomes" id="UP000192288">
    <property type="component" value="Unassembled WGS sequence"/>
</dbReference>
<comment type="caution">
    <text evidence="6">The sequence shown here is derived from an EMBL/GenBank/DDBJ whole genome shotgun (WGS) entry which is preliminary data.</text>
</comment>
<dbReference type="PANTHER" id="PTHR34298:SF2">
    <property type="entry name" value="SEGREGATION AND CONDENSATION PROTEIN B"/>
    <property type="match status" value="1"/>
</dbReference>
<dbReference type="InterPro" id="IPR036390">
    <property type="entry name" value="WH_DNA-bd_sf"/>
</dbReference>
<gene>
    <name evidence="5" type="primary">scpB</name>
    <name evidence="6" type="ORF">BMR96_03570</name>
</gene>
<comment type="subcellular location">
    <subcellularLocation>
        <location evidence="5">Cytoplasm</location>
    </subcellularLocation>
    <text evidence="5">Associated with two foci at the outer edges of the nucleoid region in young cells, and at four foci within both cell halves in older cells.</text>
</comment>
<evidence type="ECO:0000256" key="5">
    <source>
        <dbReference type="HAMAP-Rule" id="MF_01804"/>
    </source>
</evidence>
<dbReference type="eggNOG" id="COG1386">
    <property type="taxonomic scope" value="Bacteria"/>
</dbReference>
<keyword evidence="3 5" id="KW-0159">Chromosome partition</keyword>
<keyword evidence="2 5" id="KW-0132">Cell division</keyword>
<evidence type="ECO:0000313" key="7">
    <source>
        <dbReference type="Proteomes" id="UP000192288"/>
    </source>
</evidence>